<evidence type="ECO:0000313" key="2">
    <source>
        <dbReference type="Proteomes" id="UP001549146"/>
    </source>
</evidence>
<comment type="caution">
    <text evidence="1">The sequence shown here is derived from an EMBL/GenBank/DDBJ whole genome shotgun (WGS) entry which is preliminary data.</text>
</comment>
<evidence type="ECO:0000313" key="1">
    <source>
        <dbReference type="EMBL" id="MET3731479.1"/>
    </source>
</evidence>
<sequence>MIFNKEFSENFQNQLEKNKYFFQNDLIQEAKESIRNHRKIAFIDNSAEYIPFKINFEVVEKVIKKSIEASQPIFQITQGLEDGFPSLIFFKVMRNEQPYFNSEQYSDFFLQYKLLHIECINQFFINENYYKIHYDNHFSNLKIFNEPKIDDLENFGVLKNRNDKYNKSIWIEYIKSLCELTFNKFRFSKEHSTKNVYRFIKQVNEDLFIGFEFYVDITKKELNYNLTEVEPYFNIIVFNNQFNPDEPIINYTFRKNKNIISLGNLSNPLFTPMCLTMEAFKLLTNKTNPMDFDSPMKFHKKLYEVSQNNYLIKYPDEFGEDLKKYAFFKIYLLEYFSRSYLGYIEKSILGSLSPGSIS</sequence>
<dbReference type="EMBL" id="JBEPMO010000004">
    <property type="protein sequence ID" value="MET3731479.1"/>
    <property type="molecule type" value="Genomic_DNA"/>
</dbReference>
<reference evidence="1 2" key="1">
    <citation type="submission" date="2024-06" db="EMBL/GenBank/DDBJ databases">
        <title>Genomic Encyclopedia of Type Strains, Phase IV (KMG-IV): sequencing the most valuable type-strain genomes for metagenomic binning, comparative biology and taxonomic classification.</title>
        <authorList>
            <person name="Goeker M."/>
        </authorList>
    </citation>
    <scope>NUCLEOTIDE SEQUENCE [LARGE SCALE GENOMIC DNA]</scope>
    <source>
        <strain evidence="1 2">DSM 29388</strain>
    </source>
</reference>
<dbReference type="RefSeq" id="WP_354507778.1">
    <property type="nucleotide sequence ID" value="NZ_JBEPMO010000004.1"/>
</dbReference>
<dbReference type="Proteomes" id="UP001549146">
    <property type="component" value="Unassembled WGS sequence"/>
</dbReference>
<name>A0ABV2LSC2_9FLAO</name>
<organism evidence="1 2">
    <name type="scientific">Moheibacter stercoris</name>
    <dbReference type="NCBI Taxonomy" id="1628251"/>
    <lineage>
        <taxon>Bacteria</taxon>
        <taxon>Pseudomonadati</taxon>
        <taxon>Bacteroidota</taxon>
        <taxon>Flavobacteriia</taxon>
        <taxon>Flavobacteriales</taxon>
        <taxon>Weeksellaceae</taxon>
        <taxon>Moheibacter</taxon>
    </lineage>
</organism>
<proteinExistence type="predicted"/>
<keyword evidence="2" id="KW-1185">Reference proteome</keyword>
<accession>A0ABV2LSC2</accession>
<gene>
    <name evidence="1" type="ORF">ABID46_001048</name>
</gene>
<protein>
    <submittedName>
        <fullName evidence="1">Uncharacterized protein</fullName>
    </submittedName>
</protein>